<protein>
    <submittedName>
        <fullName evidence="1">12848_t:CDS:1</fullName>
    </submittedName>
</protein>
<comment type="caution">
    <text evidence="1">The sequence shown here is derived from an EMBL/GenBank/DDBJ whole genome shotgun (WGS) entry which is preliminary data.</text>
</comment>
<feature type="non-terminal residue" evidence="1">
    <location>
        <position position="120"/>
    </location>
</feature>
<sequence length="120" mass="13693">MSDLKIRTISTNETLVRNCCSSLWRRIKKFETLLTYLPNESEATLIENGVISSFNYISNQQKYLCVFEGAAGGERLKSIFTNTSTRGYILFEDNESNIQLETKRMEGAIIFITNSGEFID</sequence>
<evidence type="ECO:0000313" key="2">
    <source>
        <dbReference type="Proteomes" id="UP000789375"/>
    </source>
</evidence>
<evidence type="ECO:0000313" key="1">
    <source>
        <dbReference type="EMBL" id="CAG8690076.1"/>
    </source>
</evidence>
<keyword evidence="2" id="KW-1185">Reference proteome</keyword>
<reference evidence="1" key="1">
    <citation type="submission" date="2021-06" db="EMBL/GenBank/DDBJ databases">
        <authorList>
            <person name="Kallberg Y."/>
            <person name="Tangrot J."/>
            <person name="Rosling A."/>
        </authorList>
    </citation>
    <scope>NUCLEOTIDE SEQUENCE</scope>
    <source>
        <strain evidence="1">87-6 pot B 2015</strain>
    </source>
</reference>
<organism evidence="1 2">
    <name type="scientific">Funneliformis mosseae</name>
    <name type="common">Endomycorrhizal fungus</name>
    <name type="synonym">Glomus mosseae</name>
    <dbReference type="NCBI Taxonomy" id="27381"/>
    <lineage>
        <taxon>Eukaryota</taxon>
        <taxon>Fungi</taxon>
        <taxon>Fungi incertae sedis</taxon>
        <taxon>Mucoromycota</taxon>
        <taxon>Glomeromycotina</taxon>
        <taxon>Glomeromycetes</taxon>
        <taxon>Glomerales</taxon>
        <taxon>Glomeraceae</taxon>
        <taxon>Funneliformis</taxon>
    </lineage>
</organism>
<gene>
    <name evidence="1" type="ORF">FMOSSE_LOCUS13300</name>
</gene>
<accession>A0A9N9HI71</accession>
<proteinExistence type="predicted"/>
<dbReference type="AlphaFoldDB" id="A0A9N9HI71"/>
<feature type="non-terminal residue" evidence="1">
    <location>
        <position position="1"/>
    </location>
</feature>
<dbReference type="EMBL" id="CAJVPP010007613">
    <property type="protein sequence ID" value="CAG8690076.1"/>
    <property type="molecule type" value="Genomic_DNA"/>
</dbReference>
<dbReference type="Proteomes" id="UP000789375">
    <property type="component" value="Unassembled WGS sequence"/>
</dbReference>
<name>A0A9N9HI71_FUNMO</name>